<proteinExistence type="predicted"/>
<protein>
    <recommendedName>
        <fullName evidence="1">DpnD/PcfM-like C-terminal domain-containing protein</fullName>
    </recommendedName>
</protein>
<organism evidence="2 3">
    <name type="scientific">Thomasclavelia spiroformis</name>
    <dbReference type="NCBI Taxonomy" id="29348"/>
    <lineage>
        <taxon>Bacteria</taxon>
        <taxon>Bacillati</taxon>
        <taxon>Bacillota</taxon>
        <taxon>Erysipelotrichia</taxon>
        <taxon>Erysipelotrichales</taxon>
        <taxon>Coprobacillaceae</taxon>
        <taxon>Thomasclavelia</taxon>
    </lineage>
</organism>
<dbReference type="InterPro" id="IPR025575">
    <property type="entry name" value="DpnD/PcfM_C"/>
</dbReference>
<sequence>MAKYKVEVTETLLYQEEIDVVNEQEDIRKMKVKYQNQEIILDESNHVSIEFDVLEKVKKRE</sequence>
<accession>A0A1Y4QJ93</accession>
<dbReference type="EMBL" id="NFLB01000006">
    <property type="protein sequence ID" value="OUQ05346.1"/>
    <property type="molecule type" value="Genomic_DNA"/>
</dbReference>
<feature type="domain" description="DpnD/PcfM-like C-terminal" evidence="1">
    <location>
        <begin position="4"/>
        <end position="46"/>
    </location>
</feature>
<reference evidence="3" key="1">
    <citation type="submission" date="2017-04" db="EMBL/GenBank/DDBJ databases">
        <title>Function of individual gut microbiota members based on whole genome sequencing of pure cultures obtained from chicken caecum.</title>
        <authorList>
            <person name="Medvecky M."/>
            <person name="Cejkova D."/>
            <person name="Polansky O."/>
            <person name="Karasova D."/>
            <person name="Kubasova T."/>
            <person name="Cizek A."/>
            <person name="Rychlik I."/>
        </authorList>
    </citation>
    <scope>NUCLEOTIDE SEQUENCE [LARGE SCALE GENOMIC DNA]</scope>
    <source>
        <strain evidence="3">An149</strain>
    </source>
</reference>
<dbReference type="AlphaFoldDB" id="A0A1Y4QJ93"/>
<evidence type="ECO:0000313" key="2">
    <source>
        <dbReference type="EMBL" id="OUQ05346.1"/>
    </source>
</evidence>
<gene>
    <name evidence="2" type="ORF">B5E91_06765</name>
</gene>
<dbReference type="Proteomes" id="UP000196258">
    <property type="component" value="Unassembled WGS sequence"/>
</dbReference>
<dbReference type="RefSeq" id="WP_087256286.1">
    <property type="nucleotide sequence ID" value="NZ_CAJKXS010000001.1"/>
</dbReference>
<evidence type="ECO:0000259" key="1">
    <source>
        <dbReference type="Pfam" id="PF14207"/>
    </source>
</evidence>
<comment type="caution">
    <text evidence="2">The sequence shown here is derived from an EMBL/GenBank/DDBJ whole genome shotgun (WGS) entry which is preliminary data.</text>
</comment>
<name>A0A1Y4QJ93_9FIRM</name>
<dbReference type="Pfam" id="PF14207">
    <property type="entry name" value="DpnD-PcfM"/>
    <property type="match status" value="1"/>
</dbReference>
<evidence type="ECO:0000313" key="3">
    <source>
        <dbReference type="Proteomes" id="UP000196258"/>
    </source>
</evidence>